<dbReference type="Proteomes" id="UP000410492">
    <property type="component" value="Unassembled WGS sequence"/>
</dbReference>
<evidence type="ECO:0000313" key="2">
    <source>
        <dbReference type="Proteomes" id="UP000410492"/>
    </source>
</evidence>
<dbReference type="AlphaFoldDB" id="A0A653DIQ2"/>
<keyword evidence="2" id="KW-1185">Reference proteome</keyword>
<protein>
    <submittedName>
        <fullName evidence="1">Uncharacterized protein</fullName>
    </submittedName>
</protein>
<reference evidence="1 2" key="1">
    <citation type="submission" date="2019-01" db="EMBL/GenBank/DDBJ databases">
        <authorList>
            <person name="Sayadi A."/>
        </authorList>
    </citation>
    <scope>NUCLEOTIDE SEQUENCE [LARGE SCALE GENOMIC DNA]</scope>
</reference>
<evidence type="ECO:0000313" key="1">
    <source>
        <dbReference type="EMBL" id="VEN60091.1"/>
    </source>
</evidence>
<accession>A0A653DIQ2</accession>
<name>A0A653DIQ2_CALMS</name>
<organism evidence="1 2">
    <name type="scientific">Callosobruchus maculatus</name>
    <name type="common">Southern cowpea weevil</name>
    <name type="synonym">Pulse bruchid</name>
    <dbReference type="NCBI Taxonomy" id="64391"/>
    <lineage>
        <taxon>Eukaryota</taxon>
        <taxon>Metazoa</taxon>
        <taxon>Ecdysozoa</taxon>
        <taxon>Arthropoda</taxon>
        <taxon>Hexapoda</taxon>
        <taxon>Insecta</taxon>
        <taxon>Pterygota</taxon>
        <taxon>Neoptera</taxon>
        <taxon>Endopterygota</taxon>
        <taxon>Coleoptera</taxon>
        <taxon>Polyphaga</taxon>
        <taxon>Cucujiformia</taxon>
        <taxon>Chrysomeloidea</taxon>
        <taxon>Chrysomelidae</taxon>
        <taxon>Bruchinae</taxon>
        <taxon>Bruchini</taxon>
        <taxon>Callosobruchus</taxon>
    </lineage>
</organism>
<proteinExistence type="predicted"/>
<dbReference type="EMBL" id="CAACVG010012328">
    <property type="protein sequence ID" value="VEN60091.1"/>
    <property type="molecule type" value="Genomic_DNA"/>
</dbReference>
<sequence length="33" mass="3802">MISISYNLGTQNYEGWPVGLRPVPYNITKKKSF</sequence>
<gene>
    <name evidence="1" type="ORF">CALMAC_LOCUS17891</name>
</gene>
<feature type="non-terminal residue" evidence="1">
    <location>
        <position position="33"/>
    </location>
</feature>